<comment type="caution">
    <text evidence="1">The sequence shown here is derived from an EMBL/GenBank/DDBJ whole genome shotgun (WGS) entry which is preliminary data.</text>
</comment>
<evidence type="ECO:0000313" key="2">
    <source>
        <dbReference type="Proteomes" id="UP001239111"/>
    </source>
</evidence>
<dbReference type="Proteomes" id="UP001239111">
    <property type="component" value="Chromosome 1"/>
</dbReference>
<evidence type="ECO:0000313" key="1">
    <source>
        <dbReference type="EMBL" id="KAJ8683134.1"/>
    </source>
</evidence>
<organism evidence="1 2">
    <name type="scientific">Eretmocerus hayati</name>
    <dbReference type="NCBI Taxonomy" id="131215"/>
    <lineage>
        <taxon>Eukaryota</taxon>
        <taxon>Metazoa</taxon>
        <taxon>Ecdysozoa</taxon>
        <taxon>Arthropoda</taxon>
        <taxon>Hexapoda</taxon>
        <taxon>Insecta</taxon>
        <taxon>Pterygota</taxon>
        <taxon>Neoptera</taxon>
        <taxon>Endopterygota</taxon>
        <taxon>Hymenoptera</taxon>
        <taxon>Apocrita</taxon>
        <taxon>Proctotrupomorpha</taxon>
        <taxon>Chalcidoidea</taxon>
        <taxon>Aphelinidae</taxon>
        <taxon>Aphelininae</taxon>
        <taxon>Eretmocerus</taxon>
    </lineage>
</organism>
<protein>
    <submittedName>
        <fullName evidence="1">Uncharacterized protein</fullName>
    </submittedName>
</protein>
<name>A0ACC2PKM1_9HYME</name>
<sequence length="311" mass="33333">MQEVQISFLKILPVLAALLTSSLCVELKQQTLAPLIVPNIGLPYPGVTPVPPVVAPAVVHPHHFQPTLPPPVIATGTVKPIAPPLDDPHPSYSFAYDVQDALTGDSKSQHEERDGDVVRGSYSFIESDGSRRIVDYVADPVNGFNAVVRREFGVAPPTGPLAPPPHHQHQQPHQPYQQRLPAPYPYAAAPVAQQGLIPAPLAYEPARPNYGASPTGTYVTYNRQPAAPIRLNYPTAYPLQNPLFQYYGPAPSVVSTPVATVTPAPIAVATVTPAPASLVTPIQPVAPQKPLSIGRYGYALTGAPFNYPYQQ</sequence>
<keyword evidence="2" id="KW-1185">Reference proteome</keyword>
<gene>
    <name evidence="1" type="ORF">QAD02_018926</name>
</gene>
<dbReference type="EMBL" id="CM056741">
    <property type="protein sequence ID" value="KAJ8683134.1"/>
    <property type="molecule type" value="Genomic_DNA"/>
</dbReference>
<proteinExistence type="predicted"/>
<accession>A0ACC2PKM1</accession>
<reference evidence="1" key="1">
    <citation type="submission" date="2023-04" db="EMBL/GenBank/DDBJ databases">
        <title>A chromosome-level genome assembly of the parasitoid wasp Eretmocerus hayati.</title>
        <authorList>
            <person name="Zhong Y."/>
            <person name="Liu S."/>
            <person name="Liu Y."/>
        </authorList>
    </citation>
    <scope>NUCLEOTIDE SEQUENCE</scope>
    <source>
        <strain evidence="1">ZJU_SS_LIU_2023</strain>
    </source>
</reference>